<organism evidence="1 2">
    <name type="scientific">Hoylesella marshii DSM 16973 = JCM 13450</name>
    <dbReference type="NCBI Taxonomy" id="862515"/>
    <lineage>
        <taxon>Bacteria</taxon>
        <taxon>Pseudomonadati</taxon>
        <taxon>Bacteroidota</taxon>
        <taxon>Bacteroidia</taxon>
        <taxon>Bacteroidales</taxon>
        <taxon>Prevotellaceae</taxon>
        <taxon>Hoylesella</taxon>
    </lineage>
</organism>
<reference evidence="1" key="1">
    <citation type="submission" date="2010-07" db="EMBL/GenBank/DDBJ databases">
        <authorList>
            <person name="Muzny D."/>
            <person name="Qin X."/>
            <person name="Deng J."/>
            <person name="Jiang H."/>
            <person name="Liu Y."/>
            <person name="Qu J."/>
            <person name="Song X.-Z."/>
            <person name="Zhang L."/>
            <person name="Thornton R."/>
            <person name="Coyle M."/>
            <person name="Francisco L."/>
            <person name="Jackson L."/>
            <person name="Javaid M."/>
            <person name="Korchina V."/>
            <person name="Kovar C."/>
            <person name="Mata R."/>
            <person name="Mathew T."/>
            <person name="Ngo R."/>
            <person name="Nguyen L."/>
            <person name="Nguyen N."/>
            <person name="Okwuonu G."/>
            <person name="Ongeri F."/>
            <person name="Pham C."/>
            <person name="Simmons D."/>
            <person name="Wilczek-Boney K."/>
            <person name="Hale W."/>
            <person name="Jakkamsetti A."/>
            <person name="Pham P."/>
            <person name="Ruth R."/>
            <person name="San Lucas F."/>
            <person name="Warren J."/>
            <person name="Zhang J."/>
            <person name="Zhao Z."/>
            <person name="Zhou C."/>
            <person name="Zhu D."/>
            <person name="Lee S."/>
            <person name="Bess C."/>
            <person name="Blankenburg K."/>
            <person name="Forbes L."/>
            <person name="Fu Q."/>
            <person name="Gubbala S."/>
            <person name="Hirani K."/>
            <person name="Jayaseelan J.C."/>
            <person name="Lara F."/>
            <person name="Munidasa M."/>
            <person name="Palculict T."/>
            <person name="Patil S."/>
            <person name="Pu L.-L."/>
            <person name="Saada N."/>
            <person name="Tang L."/>
            <person name="Weissenberger G."/>
            <person name="Zhu Y."/>
            <person name="Hemphill L."/>
            <person name="Shang Y."/>
            <person name="Youmans B."/>
            <person name="Ayvaz T."/>
            <person name="Ross M."/>
            <person name="Santibanez J."/>
            <person name="Aqrawi P."/>
            <person name="Gross S."/>
            <person name="Joshi V."/>
            <person name="Fowler G."/>
            <person name="Nazareth L."/>
            <person name="Reid J."/>
            <person name="Worley K."/>
            <person name="Petrosino J."/>
            <person name="Highlander S."/>
            <person name="Gibbs R."/>
        </authorList>
    </citation>
    <scope>NUCLEOTIDE SEQUENCE [LARGE SCALE GENOMIC DNA]</scope>
    <source>
        <strain evidence="1">DSM 16973</strain>
    </source>
</reference>
<dbReference type="Proteomes" id="UP000004394">
    <property type="component" value="Unassembled WGS sequence"/>
</dbReference>
<protein>
    <submittedName>
        <fullName evidence="1">Uncharacterized protein</fullName>
    </submittedName>
</protein>
<dbReference type="AlphaFoldDB" id="E0NT52"/>
<keyword evidence="2" id="KW-1185">Reference proteome</keyword>
<dbReference type="BioCyc" id="PMAR862515-HMP:GMOO-1376-MONOMER"/>
<sequence>MVRDPHFPNCPVRNVLVWLCKPDSLFFLLLLEAQETHSQNEIIPPSFSHDSAVFHDAIIQLLSANLIIFQGDFYCLTPLSRTLLPFLHLLMDGW</sequence>
<comment type="caution">
    <text evidence="1">The sequence shown here is derived from an EMBL/GenBank/DDBJ whole genome shotgun (WGS) entry which is preliminary data.</text>
</comment>
<proteinExistence type="predicted"/>
<dbReference type="HOGENOM" id="CLU_111585_2_1_10"/>
<dbReference type="EMBL" id="AEEI01000044">
    <property type="protein sequence ID" value="EFM01713.1"/>
    <property type="molecule type" value="Genomic_DNA"/>
</dbReference>
<dbReference type="STRING" id="862515.HMPREF0658_1353"/>
<accession>E0NT52</accession>
<name>E0NT52_9BACT</name>
<evidence type="ECO:0000313" key="1">
    <source>
        <dbReference type="EMBL" id="EFM01713.1"/>
    </source>
</evidence>
<evidence type="ECO:0000313" key="2">
    <source>
        <dbReference type="Proteomes" id="UP000004394"/>
    </source>
</evidence>
<gene>
    <name evidence="1" type="ORF">HMPREF0658_1353</name>
</gene>